<feature type="compositionally biased region" description="Low complexity" evidence="5">
    <location>
        <begin position="351"/>
        <end position="374"/>
    </location>
</feature>
<feature type="compositionally biased region" description="Low complexity" evidence="5">
    <location>
        <begin position="246"/>
        <end position="262"/>
    </location>
</feature>
<dbReference type="PROSITE" id="PS01359">
    <property type="entry name" value="ZF_PHD_1"/>
    <property type="match status" value="1"/>
</dbReference>
<dbReference type="Proteomes" id="UP000007797">
    <property type="component" value="Unassembled WGS sequence"/>
</dbReference>
<feature type="region of interest" description="Disordered" evidence="5">
    <location>
        <begin position="766"/>
        <end position="847"/>
    </location>
</feature>
<evidence type="ECO:0000256" key="3">
    <source>
        <dbReference type="ARBA" id="ARBA00022833"/>
    </source>
</evidence>
<feature type="compositionally biased region" description="Low complexity" evidence="5">
    <location>
        <begin position="996"/>
        <end position="1007"/>
    </location>
</feature>
<feature type="compositionally biased region" description="Low complexity" evidence="5">
    <location>
        <begin position="870"/>
        <end position="891"/>
    </location>
</feature>
<dbReference type="InterPro" id="IPR019787">
    <property type="entry name" value="Znf_PHD-finger"/>
</dbReference>
<gene>
    <name evidence="8" type="ORF">DFA_03770</name>
</gene>
<dbReference type="OrthoDB" id="21645at2759"/>
<keyword evidence="1" id="KW-0479">Metal-binding</keyword>
<protein>
    <recommendedName>
        <fullName evidence="10">PHD zinc finger-containing protein</fullName>
    </recommendedName>
</protein>
<dbReference type="Pfam" id="PF00498">
    <property type="entry name" value="FHA"/>
    <property type="match status" value="1"/>
</dbReference>
<dbReference type="SMART" id="SM00240">
    <property type="entry name" value="FHA"/>
    <property type="match status" value="1"/>
</dbReference>
<dbReference type="SUPFAM" id="SSF57903">
    <property type="entry name" value="FYVE/PHD zinc finger"/>
    <property type="match status" value="2"/>
</dbReference>
<dbReference type="CDD" id="cd15533">
    <property type="entry name" value="PHD1_PHF12"/>
    <property type="match status" value="1"/>
</dbReference>
<dbReference type="InterPro" id="IPR001965">
    <property type="entry name" value="Znf_PHD"/>
</dbReference>
<dbReference type="OMA" id="CESCECA"/>
<accession>F4Q0C5</accession>
<feature type="compositionally biased region" description="Basic and acidic residues" evidence="5">
    <location>
        <begin position="581"/>
        <end position="647"/>
    </location>
</feature>
<dbReference type="AlphaFoldDB" id="F4Q0C5"/>
<feature type="compositionally biased region" description="Basic and acidic residues" evidence="5">
    <location>
        <begin position="546"/>
        <end position="566"/>
    </location>
</feature>
<feature type="region of interest" description="Disordered" evidence="5">
    <location>
        <begin position="484"/>
        <end position="690"/>
    </location>
</feature>
<dbReference type="PANTHER" id="PTHR47636">
    <property type="entry name" value="TRANSCRIPTIONAL REGULATORY PROTEIN RCO1"/>
    <property type="match status" value="1"/>
</dbReference>
<evidence type="ECO:0000256" key="1">
    <source>
        <dbReference type="ARBA" id="ARBA00022723"/>
    </source>
</evidence>
<feature type="compositionally biased region" description="Low complexity" evidence="5">
    <location>
        <begin position="773"/>
        <end position="788"/>
    </location>
</feature>
<feature type="compositionally biased region" description="Pro residues" evidence="5">
    <location>
        <begin position="907"/>
        <end position="927"/>
    </location>
</feature>
<dbReference type="PROSITE" id="PS50016">
    <property type="entry name" value="ZF_PHD_2"/>
    <property type="match status" value="1"/>
</dbReference>
<dbReference type="KEGG" id="dfa:DFA_03770"/>
<evidence type="ECO:0000259" key="7">
    <source>
        <dbReference type="PROSITE" id="PS50016"/>
    </source>
</evidence>
<dbReference type="Pfam" id="PF00628">
    <property type="entry name" value="PHD"/>
    <property type="match status" value="2"/>
</dbReference>
<feature type="compositionally biased region" description="Low complexity" evidence="5">
    <location>
        <begin position="484"/>
        <end position="524"/>
    </location>
</feature>
<name>F4Q0C5_CACFS</name>
<dbReference type="Gene3D" id="3.30.40.10">
    <property type="entry name" value="Zinc/RING finger domain, C3HC4 (zinc finger)"/>
    <property type="match status" value="2"/>
</dbReference>
<dbReference type="InterPro" id="IPR013083">
    <property type="entry name" value="Znf_RING/FYVE/PHD"/>
</dbReference>
<feature type="region of interest" description="Disordered" evidence="5">
    <location>
        <begin position="991"/>
        <end position="1017"/>
    </location>
</feature>
<dbReference type="PROSITE" id="PS50006">
    <property type="entry name" value="FHA_DOMAIN"/>
    <property type="match status" value="1"/>
</dbReference>
<dbReference type="GO" id="GO:0032221">
    <property type="term" value="C:Rpd3S complex"/>
    <property type="evidence" value="ECO:0007669"/>
    <property type="project" value="TreeGrafter"/>
</dbReference>
<feature type="compositionally biased region" description="Low complexity" evidence="5">
    <location>
        <begin position="941"/>
        <end position="964"/>
    </location>
</feature>
<dbReference type="RefSeq" id="XP_004357099.1">
    <property type="nucleotide sequence ID" value="XM_004357044.1"/>
</dbReference>
<dbReference type="InterPro" id="IPR052819">
    <property type="entry name" value="Chromatin_regulatory_protein"/>
</dbReference>
<evidence type="ECO:0008006" key="10">
    <source>
        <dbReference type="Google" id="ProtNLM"/>
    </source>
</evidence>
<dbReference type="STRING" id="1054147.F4Q0C5"/>
<keyword evidence="2 4" id="KW-0863">Zinc-finger</keyword>
<dbReference type="InterPro" id="IPR008984">
    <property type="entry name" value="SMAD_FHA_dom_sf"/>
</dbReference>
<feature type="compositionally biased region" description="Low complexity" evidence="5">
    <location>
        <begin position="532"/>
        <end position="542"/>
    </location>
</feature>
<dbReference type="GO" id="GO:0008270">
    <property type="term" value="F:zinc ion binding"/>
    <property type="evidence" value="ECO:0007669"/>
    <property type="project" value="UniProtKB-KW"/>
</dbReference>
<evidence type="ECO:0000256" key="2">
    <source>
        <dbReference type="ARBA" id="ARBA00022771"/>
    </source>
</evidence>
<dbReference type="SUPFAM" id="SSF49879">
    <property type="entry name" value="SMAD/FHA domain"/>
    <property type="match status" value="1"/>
</dbReference>
<dbReference type="GeneID" id="14870448"/>
<organism evidence="8 9">
    <name type="scientific">Cavenderia fasciculata</name>
    <name type="common">Slime mold</name>
    <name type="synonym">Dictyostelium fasciculatum</name>
    <dbReference type="NCBI Taxonomy" id="261658"/>
    <lineage>
        <taxon>Eukaryota</taxon>
        <taxon>Amoebozoa</taxon>
        <taxon>Evosea</taxon>
        <taxon>Eumycetozoa</taxon>
        <taxon>Dictyostelia</taxon>
        <taxon>Acytosteliales</taxon>
        <taxon>Cavenderiaceae</taxon>
        <taxon>Cavenderia</taxon>
    </lineage>
</organism>
<feature type="region of interest" description="Disordered" evidence="5">
    <location>
        <begin position="228"/>
        <end position="274"/>
    </location>
</feature>
<dbReference type="CDD" id="cd00060">
    <property type="entry name" value="FHA"/>
    <property type="match status" value="1"/>
</dbReference>
<sequence>MTGVHASSLGTSTSTTTSSTTQPQQQQQQTIGSQSDLHTNRRIAMKKKEEKQKVTRERQVAKERVKENLQFYIVNENEEQLNSVGLVNNDFCDACHDGGDLLCCESCECAFHMMCLDPPVSSLPEGDWFCHSCEQNKNPKPKHSKSILSSLFDSLDTLNPSCFTLPEEYLLNNSFKQSFCNVCDGDDSMEDMLHCSHSKCRISVHTYCLDPPLVRKPLTWKCDLHADKQQQQKSNNQSNKKEKESVASTSSSVSSMENNQNSFTNDSNKNRRNIHSPFLSDRFTLEFGGDSTIGGATAPKVFQNRYNPSYRDPFYENIYGNGLSSKDYYDHQLIVDLFGKDNYSFLTNNNQQQQQQTDINNNNNNNNQKNNNNNSKVSHRSGKATSRQKNKDGDHDVYMDDEEQQDANNENLKKLDQLLKEQRRLSVASMPSEFGIFPSDLSNQPIDNCNSFVMSSLSPLFTQFLAWQRLMQINNQIFQARANFHSTSNPSSNPSSSFNPPQVQPTTTTTTTTTFVSEPSTPTTNSMMDIDSSSSSSSSKKSNGSRRVEKTKEKEEKEKEKEKEIEIPIPIPTPPIPTPAPKKDSKKERQRERERQESERREKEKERERERKEKEKEERDRRDRERQEKRELEAQKEKEKELQKEIGKEEEEPQQMEIDRSQSQPQPQSQNIAKFFKRKSMDKSTITNLPTLKKTKGAATTTATTLDDQESFSEVSIVIPASPEDTTKHSVTEQWVSSPLPTIAPISTPDKPISTDHRQIYGRLPLRIQHKNSPSSSPSATTTTTTPSEIVSPIQKSGQLSPPTTPMSPSLDSSTILVSTPSASSSTPNTSIQQPESPFVPKTILSPRLPRLPRVPTIVGQQQQPPAVETLSSSSSSTISPSPYKPSTLQIPQPPPSKKPTKSKTVPLPPAVFPSPSTPSPPSPSPVIIPTAVVSSTTTATTTTGILSSPSSTTPVTTQNPTISPSRLNMTFKVPSPGGDFKKVIVKMGGTQLSESNNTPTTTTTSQPQPPTSPQPVQLLLPLSNPLVSPIITQVDQKIDQVAQKIDPPPQPPLPLSPTPIHSVQITSSSNIVQQSLSIASPTFVRGIFTDSIYILSIPIAVLYMITAEGGESLAHQMKLSRIIIGRGKKKNGISTDIWLKDRAVSHHHAVIEYDLTKNRFAVASFARNNNTFINGTRILQDQMATFTKETQFLSPPEAVFYKESKPLATGDILKISTTSFRFEILPNNITSVLNLFKSKGFPKLI</sequence>
<evidence type="ECO:0000256" key="5">
    <source>
        <dbReference type="SAM" id="MobiDB-lite"/>
    </source>
</evidence>
<dbReference type="SMART" id="SM00249">
    <property type="entry name" value="PHD"/>
    <property type="match status" value="2"/>
</dbReference>
<proteinExistence type="predicted"/>
<feature type="compositionally biased region" description="Low complexity" evidence="5">
    <location>
        <begin position="807"/>
        <end position="831"/>
    </location>
</feature>
<dbReference type="GO" id="GO:0006357">
    <property type="term" value="P:regulation of transcription by RNA polymerase II"/>
    <property type="evidence" value="ECO:0007669"/>
    <property type="project" value="TreeGrafter"/>
</dbReference>
<keyword evidence="3" id="KW-0862">Zinc</keyword>
<feature type="compositionally biased region" description="Basic residues" evidence="5">
    <location>
        <begin position="377"/>
        <end position="388"/>
    </location>
</feature>
<feature type="compositionally biased region" description="Low complexity" evidence="5">
    <location>
        <begin position="7"/>
        <end position="35"/>
    </location>
</feature>
<dbReference type="InterPro" id="IPR011011">
    <property type="entry name" value="Znf_FYVE_PHD"/>
</dbReference>
<feature type="compositionally biased region" description="Basic and acidic residues" evidence="5">
    <location>
        <begin position="46"/>
        <end position="59"/>
    </location>
</feature>
<feature type="domain" description="PHD-type" evidence="7">
    <location>
        <begin position="89"/>
        <end position="136"/>
    </location>
</feature>
<feature type="region of interest" description="Disordered" evidence="5">
    <location>
        <begin position="1"/>
        <end position="59"/>
    </location>
</feature>
<feature type="domain" description="FHA" evidence="6">
    <location>
        <begin position="1123"/>
        <end position="1179"/>
    </location>
</feature>
<feature type="compositionally biased region" description="Low complexity" evidence="5">
    <location>
        <begin position="661"/>
        <end position="670"/>
    </location>
</feature>
<dbReference type="InterPro" id="IPR000253">
    <property type="entry name" value="FHA_dom"/>
</dbReference>
<feature type="compositionally biased region" description="Pro residues" evidence="5">
    <location>
        <begin position="569"/>
        <end position="580"/>
    </location>
</feature>
<evidence type="ECO:0000313" key="9">
    <source>
        <dbReference type="Proteomes" id="UP000007797"/>
    </source>
</evidence>
<dbReference type="EMBL" id="GL883018">
    <property type="protein sequence ID" value="EGG18276.1"/>
    <property type="molecule type" value="Genomic_DNA"/>
</dbReference>
<keyword evidence="9" id="KW-1185">Reference proteome</keyword>
<dbReference type="InterPro" id="IPR019786">
    <property type="entry name" value="Zinc_finger_PHD-type_CS"/>
</dbReference>
<evidence type="ECO:0000259" key="6">
    <source>
        <dbReference type="PROSITE" id="PS50006"/>
    </source>
</evidence>
<evidence type="ECO:0000256" key="4">
    <source>
        <dbReference type="PROSITE-ProRule" id="PRU00146"/>
    </source>
</evidence>
<dbReference type="Gene3D" id="2.60.200.20">
    <property type="match status" value="1"/>
</dbReference>
<feature type="region of interest" description="Disordered" evidence="5">
    <location>
        <begin position="859"/>
        <end position="929"/>
    </location>
</feature>
<reference evidence="9" key="1">
    <citation type="journal article" date="2011" name="Genome Res.">
        <title>Phylogeny-wide analysis of social amoeba genomes highlights ancient origins for complex intercellular communication.</title>
        <authorList>
            <person name="Heidel A.J."/>
            <person name="Lawal H.M."/>
            <person name="Felder M."/>
            <person name="Schilde C."/>
            <person name="Helps N.R."/>
            <person name="Tunggal B."/>
            <person name="Rivero F."/>
            <person name="John U."/>
            <person name="Schleicher M."/>
            <person name="Eichinger L."/>
            <person name="Platzer M."/>
            <person name="Noegel A.A."/>
            <person name="Schaap P."/>
            <person name="Gloeckner G."/>
        </authorList>
    </citation>
    <scope>NUCLEOTIDE SEQUENCE [LARGE SCALE GENOMIC DNA]</scope>
    <source>
        <strain evidence="9">SH3</strain>
    </source>
</reference>
<evidence type="ECO:0000313" key="8">
    <source>
        <dbReference type="EMBL" id="EGG18276.1"/>
    </source>
</evidence>
<feature type="region of interest" description="Disordered" evidence="5">
    <location>
        <begin position="941"/>
        <end position="967"/>
    </location>
</feature>
<dbReference type="PANTHER" id="PTHR47636:SF1">
    <property type="entry name" value="TRANSCRIPTIONAL REGULATORY PROTEIN RCO1"/>
    <property type="match status" value="1"/>
</dbReference>
<feature type="region of interest" description="Disordered" evidence="5">
    <location>
        <begin position="351"/>
        <end position="397"/>
    </location>
</feature>